<proteinExistence type="predicted"/>
<dbReference type="Gene3D" id="1.10.510.10">
    <property type="entry name" value="Transferase(Phosphotransferase) domain 1"/>
    <property type="match status" value="2"/>
</dbReference>
<feature type="compositionally biased region" description="Polar residues" evidence="2">
    <location>
        <begin position="2230"/>
        <end position="2239"/>
    </location>
</feature>
<keyword evidence="1" id="KW-0175">Coiled coil</keyword>
<dbReference type="InterPro" id="IPR015661">
    <property type="entry name" value="Bub1/Mad3"/>
</dbReference>
<feature type="compositionally biased region" description="Basic and acidic residues" evidence="2">
    <location>
        <begin position="884"/>
        <end position="920"/>
    </location>
</feature>
<sequence>MFRKDIQEFYIKNYIENIYIVKRHHADGNVEEKKSSVLYKNIDQFVRVLIQIRKYDKEFKKIYLKKDGADVSANLQEYLDFYVGQFGHKFHSFILEYKNSLIKDDPKHHYIIKKLTKNDIEKVAKNSYARVMFMCDSAKYLLYYIKKSIAKFTEINESFVKLLMSYLRVSVNPLNLIAHVYFNGYRSVPCLNQANKKNVPKGISENGQNQERKKMSPIKDNPVIDLPPKDHFFCNELCQFVCAYGEYIIKHTITNSYVELLNAHEIIKSKLSVYESAKRHIRRHIVERICSYVHFKKYNLSAQFDEDTIFNTYEGDLIKYQKIFRRFTQVGSGYKNVSMSHRDCSYIYELVLAVYFVKKCLFHLNENIDAVLQIALYTLYRSAKVIIIYLYFNLPRHMAHYFLNVYLLFFKNKKKNSEGQSRGNKTAQIMNKMRRTYRNVLQYVAKQEKGSRGSEEYIQDGMPPGEPPYEVTSLGGKIKMSEKKRYSKILNLLYFEMDDYDKRWANGNSKQVKKFVRLHINGSVIQLKYNYEVLLRRKKKCKNKTPTKMDSAKVVIGTQPMTNENGTVSNPKKRKNFIHPDRIEYMKRYAPIYRTKCGGNSRRGKSAHQNRGVYVKTNTVNYSIHNRVIYNYRGDDIYSRKGKKSDKEREMTLYKSSSSSEKHIIGKLFHCVLKNLQKGNQLIPSNIPEMNGMDSFEEDAVRKKNESNDYEDSHFSGPSEEVSKVEESITCPLRTILNEHEKGGETPDSCYLSRDGSIGSEAKMKCEVLSERTLDKNKSEVNSVETMNSKEMNLESEEVTEEIGSQDGGATPPKEVDHTVMPHEEEIEYAQVDSSMGKTHSSVENSPAESRDKCSQKEEVNEEIQSGEISTPEKIPDEVENIESGEKADESPRQGSKEEGHTVKDAFYKESPEEEKKNDNSRGTCSSKNITHTILELRGGRKRMGKGKYKKFFSSDSYTTDGSSDDYNPRTIKNERQRMKRRQAKAKDKRKVRTRTTAKTTAKVRTRTTAKTTAKVRTRTTAKTTAKVRTRTTAKTTAKVRTRTTAKTTAKVRTRTTAKTTAKVSTRTTAKTKAKVSTRTTAKTTAKVSTRTTAKTTAKVSTRTTAKTKGKEKSNEQTKGEEDGRESREGDTKQTPKTHSSKTKKRKRSQLTDEETVKKKIGKSNHLSSYPSKRNELLEGEEKSSTTESVTRKQSKEEETGTSTEGYGVATNGEHLADEHKRGLEKESPMSEGKPRTEEDTAMPGSARKLIFNVSLNGSEGGEECTPYKYEFDGKNNWDSIVTKGKTSISGDHRDHESSLLLCEDNPLWKEVDESQNVEDANRKNKKIDIPADKRLDELLRIDTDIHQFDMPFICTREVYINERVCDIVKDSEERLKLIVIHLFNYYIIGGIFLIDPYNSAQKERYRNFTNIQENINDIEHTKIFKYSSHELLVGSIRKNSKISLLGGRNSKRVMIFMNRQGKGLNGATYKCTINGALHACKIQHRLYLAKKEIFFSYILKTRKMLKYRKYSEQYKRSLSMECNTTDVISEYSRTERGENSRSWGGEVFFEVYAKGNLYMFPDELHYKVDKAERSWDKSARGKESARWGVKRKTNKGGKKGDKQGEIREAKHNVEGKSGEPSEEKGEHNNERKEQGQGDERSEEKGEHNNERKEQGKGDERSEEKGEHNNERKEQGKGDERSEEKGEHNNERKEEGQGEGQSEQRISERGTSLLIMGTQKHVTSLNELINTFIRKGHHSINEELVLFIVYHLIVSLLQLHVLDVLHGDVKIDNILVSKDEELLLRMERSGENSPGEPAITSKEEMKGESTRESKPNKKGNNGNSVSGGSSRSSSSIRRTHGSSNSFLYEYMHNGQLASNPNTFLRNKFPLNVFLIDIGRGIDVKNFRNYLFYGEKNCDCYNFLSDAIFTYHIDFIGIAQVASCLLFYKHFGSIKYKYDENIMDQNYTTINNLNLTYITHNNNFTKNSTTQVRKRKMDNPKGNSKSRCKEIESFIKVKERAYTEDEEKQEKGGIDGSVSLEGEKPSGKSSRSPENGALPVEPLQRSISSAVKKQKKSEKGNKQPANRNNPLESIHFIDYSKHIPMDDRYKKKIDGYIDQMKKNNENYYMEREEESKIKNFSVKLLSKRKKYIDFWEIFFHLLLNFCNVYELSSVNYNCKEIGTNSEKANLFHHKVMNKTENYYFDFCKNNWQEVSQGDQPKNGVHMKEKLNGLATTNDNLYPDGGKGECSSGDSHNNSAVRNIHNTDEAKQEVGNLLHHDNTTTDDGSHACSIQNGRCDEAEEALEKQSRKDTHEGPQKEINHQVGKAKSEREITKGIILHKQNEQRNGDKNRNNSKYFFIKNSISNLKNIKRKMHEVKHKIEREKFESSNKEKNDSYNLPDTVENVNLKRKMIFFENEENRQKCRKLNDQKYYAKECRANDTKRLTRYVNKLMKKKAIFVLLFLKRAIEKIFDDDKSRQETLLSELKNAAAFF</sequence>
<feature type="compositionally biased region" description="Low complexity" evidence="2">
    <location>
        <begin position="954"/>
        <end position="966"/>
    </location>
</feature>
<gene>
    <name evidence="3" type="ORF">PKNOH_S120128200</name>
</gene>
<dbReference type="GO" id="GO:0004672">
    <property type="term" value="F:protein kinase activity"/>
    <property type="evidence" value="ECO:0007669"/>
    <property type="project" value="TreeGrafter"/>
</dbReference>
<dbReference type="OMA" id="MNKSNGM"/>
<feature type="compositionally biased region" description="Basic and acidic residues" evidence="2">
    <location>
        <begin position="849"/>
        <end position="859"/>
    </location>
</feature>
<dbReference type="GO" id="GO:0032991">
    <property type="term" value="C:protein-containing complex"/>
    <property type="evidence" value="ECO:0007669"/>
    <property type="project" value="UniProtKB-ARBA"/>
</dbReference>
<feature type="compositionally biased region" description="Basic residues" evidence="2">
    <location>
        <begin position="1139"/>
        <end position="1149"/>
    </location>
</feature>
<evidence type="ECO:0000313" key="4">
    <source>
        <dbReference type="Proteomes" id="UP000195012"/>
    </source>
</evidence>
<feature type="compositionally biased region" description="Basic residues" evidence="2">
    <location>
        <begin position="1589"/>
        <end position="1598"/>
    </location>
</feature>
<feature type="compositionally biased region" description="Low complexity" evidence="2">
    <location>
        <begin position="1057"/>
        <end position="1069"/>
    </location>
</feature>
<dbReference type="VEuPathDB" id="PlasmoDB:PKA1H_090015300"/>
<feature type="compositionally biased region" description="Low complexity" evidence="2">
    <location>
        <begin position="1818"/>
        <end position="1840"/>
    </location>
</feature>
<feature type="coiled-coil region" evidence="1">
    <location>
        <begin position="2340"/>
        <end position="2367"/>
    </location>
</feature>
<dbReference type="VEuPathDB" id="PlasmoDB:PKNOH_S120128200"/>
<feature type="compositionally biased region" description="Basic and acidic residues" evidence="2">
    <location>
        <begin position="1573"/>
        <end position="1586"/>
    </location>
</feature>
<feature type="compositionally biased region" description="Polar residues" evidence="2">
    <location>
        <begin position="780"/>
        <end position="791"/>
    </location>
</feature>
<feature type="compositionally biased region" description="Basic and acidic residues" evidence="2">
    <location>
        <begin position="1109"/>
        <end position="1134"/>
    </location>
</feature>
<feature type="compositionally biased region" description="Basic residues" evidence="2">
    <location>
        <begin position="978"/>
        <end position="1056"/>
    </location>
</feature>
<accession>A0A1Y3DNW8</accession>
<feature type="compositionally biased region" description="Basic and acidic residues" evidence="2">
    <location>
        <begin position="1215"/>
        <end position="1239"/>
    </location>
</feature>
<reference evidence="3 4" key="1">
    <citation type="submission" date="2017-05" db="EMBL/GenBank/DDBJ databases">
        <title>PacBio assembly of a Plasmodium knowlesi genome sequence with Hi-C correction and manual annotation of the SICAvar gene family.</title>
        <authorList>
            <person name="Lapp S.A."/>
            <person name="Geraldo J.A."/>
            <person name="Chien J.-T."/>
            <person name="Ay F."/>
            <person name="Pakala S.B."/>
            <person name="Batugedara G."/>
            <person name="Humphrey J.C."/>
            <person name="Debarry J.D."/>
            <person name="Le Roch K.G."/>
            <person name="Galinski M.R."/>
            <person name="Kissinger J.C."/>
        </authorList>
    </citation>
    <scope>NUCLEOTIDE SEQUENCE [LARGE SCALE GENOMIC DNA]</scope>
    <source>
        <strain evidence="4">Malayan Strain Pk1 (A+)</strain>
    </source>
</reference>
<feature type="compositionally biased region" description="Basic and acidic residues" evidence="2">
    <location>
        <begin position="705"/>
        <end position="714"/>
    </location>
</feature>
<dbReference type="GO" id="GO:0000776">
    <property type="term" value="C:kinetochore"/>
    <property type="evidence" value="ECO:0007669"/>
    <property type="project" value="UniProtKB-ARBA"/>
</dbReference>
<feature type="compositionally biased region" description="Basic and acidic residues" evidence="2">
    <location>
        <begin position="2283"/>
        <end position="2309"/>
    </location>
</feature>
<evidence type="ECO:0000313" key="3">
    <source>
        <dbReference type="EMBL" id="OTN64946.1"/>
    </source>
</evidence>
<feature type="compositionally biased region" description="Basic and acidic residues" evidence="2">
    <location>
        <begin position="1599"/>
        <end position="1696"/>
    </location>
</feature>
<protein>
    <recommendedName>
        <fullName evidence="5">Protein kinase domain-containing protein</fullName>
    </recommendedName>
</protein>
<feature type="region of interest" description="Disordered" evidence="2">
    <location>
        <begin position="777"/>
        <end position="929"/>
    </location>
</feature>
<feature type="region of interest" description="Disordered" evidence="2">
    <location>
        <begin position="2214"/>
        <end position="2239"/>
    </location>
</feature>
<dbReference type="SUPFAM" id="SSF56112">
    <property type="entry name" value="Protein kinase-like (PK-like)"/>
    <property type="match status" value="1"/>
</dbReference>
<dbReference type="VEuPathDB" id="PlasmoDB:PKNH_0909800"/>
<feature type="region of interest" description="Disordered" evidence="2">
    <location>
        <begin position="1965"/>
        <end position="1986"/>
    </location>
</feature>
<evidence type="ECO:0000256" key="1">
    <source>
        <dbReference type="SAM" id="Coils"/>
    </source>
</evidence>
<dbReference type="PANTHER" id="PTHR14030">
    <property type="entry name" value="MITOTIC CHECKPOINT SERINE/THREONINE-PROTEIN KINASE BUB1"/>
    <property type="match status" value="1"/>
</dbReference>
<feature type="compositionally biased region" description="Basic and acidic residues" evidence="2">
    <location>
        <begin position="814"/>
        <end position="824"/>
    </location>
</feature>
<dbReference type="EMBL" id="NETL01000026">
    <property type="protein sequence ID" value="OTN64946.1"/>
    <property type="molecule type" value="Genomic_DNA"/>
</dbReference>
<feature type="compositionally biased region" description="Basic and acidic residues" evidence="2">
    <location>
        <begin position="2001"/>
        <end position="2012"/>
    </location>
</feature>
<name>A0A1Y3DNW8_PLAKN</name>
<feature type="compositionally biased region" description="Polar residues" evidence="2">
    <location>
        <begin position="832"/>
        <end position="848"/>
    </location>
</feature>
<dbReference type="GO" id="GO:0051754">
    <property type="term" value="P:meiotic sister chromatid cohesion, centromeric"/>
    <property type="evidence" value="ECO:0007669"/>
    <property type="project" value="TreeGrafter"/>
</dbReference>
<dbReference type="OrthoDB" id="248495at2759"/>
<evidence type="ECO:0008006" key="5">
    <source>
        <dbReference type="Google" id="ProtNLM"/>
    </source>
</evidence>
<dbReference type="InterPro" id="IPR011009">
    <property type="entry name" value="Kinase-like_dom_sf"/>
</dbReference>
<feature type="compositionally biased region" description="Basic and acidic residues" evidence="2">
    <location>
        <begin position="1801"/>
        <end position="1815"/>
    </location>
</feature>
<feature type="compositionally biased region" description="Low complexity" evidence="2">
    <location>
        <begin position="1077"/>
        <end position="1107"/>
    </location>
</feature>
<dbReference type="eggNOG" id="ENOG502QVT2">
    <property type="taxonomic scope" value="Eukaryota"/>
</dbReference>
<feature type="region of interest" description="Disordered" evidence="2">
    <location>
        <begin position="1786"/>
        <end position="1840"/>
    </location>
</feature>
<evidence type="ECO:0000256" key="2">
    <source>
        <dbReference type="SAM" id="MobiDB-lite"/>
    </source>
</evidence>
<feature type="region of interest" description="Disordered" evidence="2">
    <location>
        <begin position="705"/>
        <end position="726"/>
    </location>
</feature>
<comment type="caution">
    <text evidence="3">The sequence shown here is derived from an EMBL/GenBank/DDBJ whole genome shotgun (WGS) entry which is preliminary data.</text>
</comment>
<dbReference type="Proteomes" id="UP000195012">
    <property type="component" value="Unassembled WGS sequence"/>
</dbReference>
<feature type="region of interest" description="Disordered" evidence="2">
    <location>
        <begin position="954"/>
        <end position="1247"/>
    </location>
</feature>
<dbReference type="PANTHER" id="PTHR14030:SF4">
    <property type="entry name" value="BUB1 KINASE, ISOFORM A-RELATED"/>
    <property type="match status" value="1"/>
</dbReference>
<dbReference type="GO" id="GO:0007094">
    <property type="term" value="P:mitotic spindle assembly checkpoint signaling"/>
    <property type="evidence" value="ECO:0007669"/>
    <property type="project" value="InterPro"/>
</dbReference>
<feature type="compositionally biased region" description="Basic and acidic residues" evidence="2">
    <location>
        <begin position="1173"/>
        <end position="1199"/>
    </location>
</feature>
<feature type="region of interest" description="Disordered" evidence="2">
    <location>
        <begin position="2001"/>
        <end position="2070"/>
    </location>
</feature>
<feature type="region of interest" description="Disordered" evidence="2">
    <location>
        <begin position="1573"/>
        <end position="1706"/>
    </location>
</feature>
<organism evidence="3 4">
    <name type="scientific">Plasmodium knowlesi</name>
    <dbReference type="NCBI Taxonomy" id="5850"/>
    <lineage>
        <taxon>Eukaryota</taxon>
        <taxon>Sar</taxon>
        <taxon>Alveolata</taxon>
        <taxon>Apicomplexa</taxon>
        <taxon>Aconoidasida</taxon>
        <taxon>Haemosporida</taxon>
        <taxon>Plasmodiidae</taxon>
        <taxon>Plasmodium</taxon>
        <taxon>Plasmodium (Plasmodium)</taxon>
    </lineage>
</organism>
<feature type="region of interest" description="Disordered" evidence="2">
    <location>
        <begin position="2281"/>
        <end position="2309"/>
    </location>
</feature>